<dbReference type="Proteomes" id="UP000217758">
    <property type="component" value="Chromosome"/>
</dbReference>
<reference evidence="1 2" key="1">
    <citation type="journal article" date="2016" name="Microbiol. Immunol.">
        <title>Complete genome sequence of Streptococcus troglodytae TKU31 isolated from the oral cavity of a chimpanzee (Pan troglodytes).</title>
        <authorList>
            <person name="Okamoto M."/>
            <person name="Naito M."/>
            <person name="Miyanohara M."/>
            <person name="Imai S."/>
            <person name="Nomura Y."/>
            <person name="Saito W."/>
            <person name="Momoi Y."/>
            <person name="Takada K."/>
            <person name="Miyabe-Nishiwaki T."/>
            <person name="Tomonaga M."/>
            <person name="Hanada N."/>
        </authorList>
    </citation>
    <scope>NUCLEOTIDE SEQUENCE [LARGE SCALE GENOMIC DNA]</scope>
    <source>
        <strain evidence="2">TKU 31</strain>
    </source>
</reference>
<evidence type="ECO:0000313" key="2">
    <source>
        <dbReference type="Proteomes" id="UP000217758"/>
    </source>
</evidence>
<accession>A0A1L7LKZ0</accession>
<dbReference type="EMBL" id="AP014612">
    <property type="protein sequence ID" value="BAQ24702.1"/>
    <property type="molecule type" value="Genomic_DNA"/>
</dbReference>
<name>A0A1L7LKZ0_9STRE</name>
<dbReference type="KEGG" id="strg:SRT_14410"/>
<protein>
    <submittedName>
        <fullName evidence="1">Uncharacterized protein</fullName>
    </submittedName>
</protein>
<keyword evidence="2" id="KW-1185">Reference proteome</keyword>
<evidence type="ECO:0000313" key="1">
    <source>
        <dbReference type="EMBL" id="BAQ24702.1"/>
    </source>
</evidence>
<organism evidence="1 2">
    <name type="scientific">Streptococcus troglodytae</name>
    <dbReference type="NCBI Taxonomy" id="1111760"/>
    <lineage>
        <taxon>Bacteria</taxon>
        <taxon>Bacillati</taxon>
        <taxon>Bacillota</taxon>
        <taxon>Bacilli</taxon>
        <taxon>Lactobacillales</taxon>
        <taxon>Streptococcaceae</taxon>
        <taxon>Streptococcus</taxon>
    </lineage>
</organism>
<sequence length="204" mass="24017">MAFEQVSQQLLDHAKTTYQKELIELKNKLFNLSITFWESHSNKLKDNLSEVIGAAEALSFEKREDIKKLIFDYEYITLENDESKIFNRNNFKLGIQIGDLTLFGNSHKIDLKKLTNKYNQSLNEETEILISQIKDYHLNNYKDWADNLLQVIKQNIVDFNPDLKKANDLIVDKNLQIDDYELKLNQLKVYSQEIVNLLAWKKSN</sequence>
<dbReference type="AlphaFoldDB" id="A0A1L7LKZ0"/>
<proteinExistence type="predicted"/>
<gene>
    <name evidence="1" type="ORF">SRT_14410</name>
</gene>